<gene>
    <name evidence="4" type="ORF">SAMN04489740_1623</name>
</gene>
<keyword evidence="2" id="KW-0472">Membrane</keyword>
<feature type="region of interest" description="Disordered" evidence="1">
    <location>
        <begin position="1"/>
        <end position="20"/>
    </location>
</feature>
<dbReference type="InterPro" id="IPR051675">
    <property type="entry name" value="Endo/Exo/Phosphatase_dom_1"/>
</dbReference>
<dbReference type="Pfam" id="PF10531">
    <property type="entry name" value="SLBB"/>
    <property type="match status" value="1"/>
</dbReference>
<evidence type="ECO:0000313" key="5">
    <source>
        <dbReference type="Proteomes" id="UP000182725"/>
    </source>
</evidence>
<dbReference type="Gene3D" id="3.10.560.10">
    <property type="entry name" value="Outer membrane lipoprotein wza domain like"/>
    <property type="match status" value="1"/>
</dbReference>
<evidence type="ECO:0000259" key="3">
    <source>
        <dbReference type="Pfam" id="PF10531"/>
    </source>
</evidence>
<dbReference type="PANTHER" id="PTHR21180:SF32">
    <property type="entry name" value="ENDONUCLEASE_EXONUCLEASE_PHOSPHATASE FAMILY DOMAIN-CONTAINING PROTEIN 1"/>
    <property type="match status" value="1"/>
</dbReference>
<proteinExistence type="predicted"/>
<reference evidence="4 5" key="1">
    <citation type="submission" date="2016-10" db="EMBL/GenBank/DDBJ databases">
        <authorList>
            <person name="de Groot N.N."/>
        </authorList>
    </citation>
    <scope>NUCLEOTIDE SEQUENCE [LARGE SCALE GENOMIC DNA]</scope>
    <source>
        <strain evidence="4 5">DSM 22274</strain>
    </source>
</reference>
<dbReference type="RefSeq" id="WP_083360661.1">
    <property type="nucleotide sequence ID" value="NZ_FNTV01000001.1"/>
</dbReference>
<feature type="transmembrane region" description="Helical" evidence="2">
    <location>
        <begin position="30"/>
        <end position="51"/>
    </location>
</feature>
<dbReference type="AlphaFoldDB" id="A0A1H5JHJ1"/>
<dbReference type="Proteomes" id="UP000182725">
    <property type="component" value="Unassembled WGS sequence"/>
</dbReference>
<dbReference type="InterPro" id="IPR019554">
    <property type="entry name" value="Soluble_ligand-bd"/>
</dbReference>
<evidence type="ECO:0000313" key="4">
    <source>
        <dbReference type="EMBL" id="SEE52043.1"/>
    </source>
</evidence>
<dbReference type="GO" id="GO:0015628">
    <property type="term" value="P:protein secretion by the type II secretion system"/>
    <property type="evidence" value="ECO:0007669"/>
    <property type="project" value="TreeGrafter"/>
</dbReference>
<keyword evidence="2" id="KW-0812">Transmembrane</keyword>
<evidence type="ECO:0000256" key="1">
    <source>
        <dbReference type="SAM" id="MobiDB-lite"/>
    </source>
</evidence>
<feature type="domain" description="Soluble ligand binding" evidence="3">
    <location>
        <begin position="107"/>
        <end position="161"/>
    </location>
</feature>
<evidence type="ECO:0000256" key="2">
    <source>
        <dbReference type="SAM" id="Phobius"/>
    </source>
</evidence>
<keyword evidence="2" id="KW-1133">Transmembrane helix</keyword>
<name>A0A1H5JHJ1_9MICC</name>
<dbReference type="SUPFAM" id="SSF47781">
    <property type="entry name" value="RuvA domain 2-like"/>
    <property type="match status" value="1"/>
</dbReference>
<sequence>MDGDGGEWTPRSLAEASHPRGCMQGPRWVVTFRALVVVLAVIAAALGVLWIEAAGVQGASAQLSSDAPGKVTIPPVGKDPQVGEASAAGEAPIQPIGTAAAQAAGLVVHVAGAVKNPGVFTLMPGSRVFQAIDAAGGALPEANLSALNLAATLSDGTQILVPVQGQASPVNPLNPAGPADTGPAPQGLVNLNTATAAQIETLPGVGPVLAERIVAWRTDHGPFTSVEGLNAVTGIGPKLLAGLQELVTVS</sequence>
<dbReference type="EMBL" id="FNTV01000001">
    <property type="protein sequence ID" value="SEE52043.1"/>
    <property type="molecule type" value="Genomic_DNA"/>
</dbReference>
<dbReference type="GO" id="GO:0015627">
    <property type="term" value="C:type II protein secretion system complex"/>
    <property type="evidence" value="ECO:0007669"/>
    <property type="project" value="TreeGrafter"/>
</dbReference>
<protein>
    <submittedName>
        <fullName evidence="4">Competence protein ComEA</fullName>
    </submittedName>
</protein>
<feature type="region of interest" description="Disordered" evidence="1">
    <location>
        <begin position="64"/>
        <end position="88"/>
    </location>
</feature>
<dbReference type="Pfam" id="PF12836">
    <property type="entry name" value="HHH_3"/>
    <property type="match status" value="1"/>
</dbReference>
<dbReference type="PANTHER" id="PTHR21180">
    <property type="entry name" value="ENDONUCLEASE/EXONUCLEASE/PHOSPHATASE FAMILY DOMAIN-CONTAINING PROTEIN 1"/>
    <property type="match status" value="1"/>
</dbReference>
<dbReference type="Gene3D" id="1.10.150.320">
    <property type="entry name" value="Photosystem II 12 kDa extrinsic protein"/>
    <property type="match status" value="1"/>
</dbReference>
<accession>A0A1H5JHJ1</accession>
<organism evidence="4 5">
    <name type="scientific">Arthrobacter alpinus</name>
    <dbReference type="NCBI Taxonomy" id="656366"/>
    <lineage>
        <taxon>Bacteria</taxon>
        <taxon>Bacillati</taxon>
        <taxon>Actinomycetota</taxon>
        <taxon>Actinomycetes</taxon>
        <taxon>Micrococcales</taxon>
        <taxon>Micrococcaceae</taxon>
        <taxon>Arthrobacter</taxon>
    </lineage>
</organism>
<dbReference type="InterPro" id="IPR010994">
    <property type="entry name" value="RuvA_2-like"/>
</dbReference>